<gene>
    <name evidence="2" type="ORF">PV05_10959</name>
</gene>
<feature type="compositionally biased region" description="Basic residues" evidence="1">
    <location>
        <begin position="1026"/>
        <end position="1036"/>
    </location>
</feature>
<accession>A0A0D2E3A9</accession>
<feature type="compositionally biased region" description="Basic and acidic residues" evidence="1">
    <location>
        <begin position="794"/>
        <end position="803"/>
    </location>
</feature>
<feature type="compositionally biased region" description="Polar residues" evidence="1">
    <location>
        <begin position="804"/>
        <end position="835"/>
    </location>
</feature>
<feature type="region of interest" description="Disordered" evidence="1">
    <location>
        <begin position="116"/>
        <end position="182"/>
    </location>
</feature>
<organism evidence="2 3">
    <name type="scientific">Exophiala xenobiotica</name>
    <dbReference type="NCBI Taxonomy" id="348802"/>
    <lineage>
        <taxon>Eukaryota</taxon>
        <taxon>Fungi</taxon>
        <taxon>Dikarya</taxon>
        <taxon>Ascomycota</taxon>
        <taxon>Pezizomycotina</taxon>
        <taxon>Eurotiomycetes</taxon>
        <taxon>Chaetothyriomycetidae</taxon>
        <taxon>Chaetothyriales</taxon>
        <taxon>Herpotrichiellaceae</taxon>
        <taxon>Exophiala</taxon>
    </lineage>
</organism>
<feature type="compositionally biased region" description="Polar residues" evidence="1">
    <location>
        <begin position="66"/>
        <end position="82"/>
    </location>
</feature>
<feature type="compositionally biased region" description="Polar residues" evidence="1">
    <location>
        <begin position="902"/>
        <end position="913"/>
    </location>
</feature>
<dbReference type="GeneID" id="25332867"/>
<feature type="compositionally biased region" description="Low complexity" evidence="1">
    <location>
        <begin position="920"/>
        <end position="939"/>
    </location>
</feature>
<dbReference type="Proteomes" id="UP000054342">
    <property type="component" value="Unassembled WGS sequence"/>
</dbReference>
<feature type="compositionally biased region" description="Basic and acidic residues" evidence="1">
    <location>
        <begin position="1007"/>
        <end position="1025"/>
    </location>
</feature>
<name>A0A0D2E3A9_9EURO</name>
<dbReference type="HOGENOM" id="CLU_303839_0_0_1"/>
<dbReference type="EMBL" id="KN847323">
    <property type="protein sequence ID" value="KIW49265.1"/>
    <property type="molecule type" value="Genomic_DNA"/>
</dbReference>
<feature type="region of interest" description="Disordered" evidence="1">
    <location>
        <begin position="1"/>
        <end position="29"/>
    </location>
</feature>
<evidence type="ECO:0000313" key="2">
    <source>
        <dbReference type="EMBL" id="KIW49265.1"/>
    </source>
</evidence>
<protein>
    <submittedName>
        <fullName evidence="2">Uncharacterized protein</fullName>
    </submittedName>
</protein>
<feature type="compositionally biased region" description="Polar residues" evidence="1">
    <location>
        <begin position="403"/>
        <end position="412"/>
    </location>
</feature>
<feature type="compositionally biased region" description="Polar residues" evidence="1">
    <location>
        <begin position="116"/>
        <end position="129"/>
    </location>
</feature>
<feature type="region of interest" description="Disordered" evidence="1">
    <location>
        <begin position="794"/>
        <end position="836"/>
    </location>
</feature>
<dbReference type="AlphaFoldDB" id="A0A0D2E3A9"/>
<reference evidence="2 3" key="1">
    <citation type="submission" date="2015-01" db="EMBL/GenBank/DDBJ databases">
        <title>The Genome Sequence of Exophiala xenobiotica CBS118157.</title>
        <authorList>
            <consortium name="The Broad Institute Genomics Platform"/>
            <person name="Cuomo C."/>
            <person name="de Hoog S."/>
            <person name="Gorbushina A."/>
            <person name="Stielow B."/>
            <person name="Teixiera M."/>
            <person name="Abouelleil A."/>
            <person name="Chapman S.B."/>
            <person name="Priest M."/>
            <person name="Young S.K."/>
            <person name="Wortman J."/>
            <person name="Nusbaum C."/>
            <person name="Birren B."/>
        </authorList>
    </citation>
    <scope>NUCLEOTIDE SEQUENCE [LARGE SCALE GENOMIC DNA]</scope>
    <source>
        <strain evidence="2 3">CBS 118157</strain>
    </source>
</reference>
<evidence type="ECO:0000313" key="3">
    <source>
        <dbReference type="Proteomes" id="UP000054342"/>
    </source>
</evidence>
<feature type="compositionally biased region" description="Polar residues" evidence="1">
    <location>
        <begin position="857"/>
        <end position="871"/>
    </location>
</feature>
<dbReference type="RefSeq" id="XP_013309849.1">
    <property type="nucleotide sequence ID" value="XM_013454395.1"/>
</dbReference>
<keyword evidence="3" id="KW-1185">Reference proteome</keyword>
<evidence type="ECO:0000256" key="1">
    <source>
        <dbReference type="SAM" id="MobiDB-lite"/>
    </source>
</evidence>
<feature type="compositionally biased region" description="Basic and acidic residues" evidence="1">
    <location>
        <begin position="876"/>
        <end position="899"/>
    </location>
</feature>
<feature type="region of interest" description="Disordered" evidence="1">
    <location>
        <begin position="622"/>
        <end position="642"/>
    </location>
</feature>
<sequence>MRLRKTIRLPSRYEDEEPLPTKSRNGTKPTYPALLQKQVVAFNPDQLPAAFPSLPLIGRHPHNYGDAQNGSETPSNDTSSCQEGVGISLVNASNSQASPAEEEQVASESCASYSQCNSPLATSPITPQDESVHPTDALSHTDSLGRVTMSGQATDLVVSERTTRANRRDVSDPDAIQPATDGLHANNIRGESATTWNALPLSLQYHIYTTLTSFYPTRSLRQALSLTDQELSDIQKAVRLRILHPASLAEIWQHASHATAEVPGISRGHSIDVQRFNNFSDYMIFASNYEFAFESEIRNAEDFLSSREIPSELLGTWLPDPSEPDGSSYFVHIPGIDPMRLTPSHDIHIDSGYSSLSEAEIDRAASRRTTRHEIADTDALVSRSINEKANARRGKGRPRTLAGNESTSQRRSITPGGSGPAKPARHPLAIVTKPGESPGESKDAADAEANSRALPLILREQKQIVADAQSAVGVIPADGSYSGSVSEPPFAIDDAENLPAAGEEECLADPTVTPTSNPSRLVLRIQNKDGFARILKKRPKSNGSVSPIASLPPALPPISPILDFQNMSQPAVPALTKLDTSMSSFSRGLIIDSATSEATVTKGRDPGSCLALRGSLAVRDSPRLLPIPPHKRKASKETVCPSPTKMQRTIEVNHETPPTSIASKNIGNEQLLHTESKSSWNLGPVRTRESSDISTPSKITRQAPGLQVPSQASDHQGKSRETPRSPTYSPISENEDLEEFQALLRGPARKNLRIKVPDLNTQVDMPLATSPTSTSPLIMQIQRGLNVDSQAGLRHDEKDDRNTHTSTTFPGMAASNTGANMSPMSLETPETSNPQKPRIKLVLKGLKGTSVVAENASQDKQQAAVGNSADPNNGDVDGRKDTKPRVEVDTVRGAEDRIPSEGLSQLRNETTKQTGKRSLKAIPKATPKPKAISKASIKATVNQVTKDDMAQSDSGTPEKTQQPRPRGPPRGRRGPYRKTREKLAREEQERQAQQREIEQMQRAQAMPREEATLQAKGKLEGEKTQQGRKKKQQGKM</sequence>
<proteinExistence type="predicted"/>
<feature type="region of interest" description="Disordered" evidence="1">
    <location>
        <begin position="382"/>
        <end position="448"/>
    </location>
</feature>
<feature type="region of interest" description="Disordered" evidence="1">
    <location>
        <begin position="857"/>
        <end position="1036"/>
    </location>
</feature>
<feature type="compositionally biased region" description="Basic and acidic residues" evidence="1">
    <location>
        <begin position="161"/>
        <end position="171"/>
    </location>
</feature>
<feature type="compositionally biased region" description="Polar residues" evidence="1">
    <location>
        <begin position="951"/>
        <end position="962"/>
    </location>
</feature>
<feature type="region of interest" description="Disordered" evidence="1">
    <location>
        <begin position="674"/>
        <end position="734"/>
    </location>
</feature>
<feature type="region of interest" description="Disordered" evidence="1">
    <location>
        <begin position="60"/>
        <end position="83"/>
    </location>
</feature>
<feature type="compositionally biased region" description="Basic and acidic residues" evidence="1">
    <location>
        <begin position="981"/>
        <end position="999"/>
    </location>
</feature>
<feature type="compositionally biased region" description="Basic residues" evidence="1">
    <location>
        <begin position="967"/>
        <end position="980"/>
    </location>
</feature>
<dbReference type="OrthoDB" id="4121287at2759"/>